<name>A0A8S1XG97_9CILI</name>
<dbReference type="Proteomes" id="UP000689195">
    <property type="component" value="Unassembled WGS sequence"/>
</dbReference>
<protein>
    <submittedName>
        <fullName evidence="1">Uncharacterized protein</fullName>
    </submittedName>
</protein>
<gene>
    <name evidence="1" type="ORF">PPENT_87.1.T1230003</name>
</gene>
<dbReference type="AlphaFoldDB" id="A0A8S1XG97"/>
<evidence type="ECO:0000313" key="2">
    <source>
        <dbReference type="Proteomes" id="UP000689195"/>
    </source>
</evidence>
<organism evidence="1 2">
    <name type="scientific">Paramecium pentaurelia</name>
    <dbReference type="NCBI Taxonomy" id="43138"/>
    <lineage>
        <taxon>Eukaryota</taxon>
        <taxon>Sar</taxon>
        <taxon>Alveolata</taxon>
        <taxon>Ciliophora</taxon>
        <taxon>Intramacronucleata</taxon>
        <taxon>Oligohymenophorea</taxon>
        <taxon>Peniculida</taxon>
        <taxon>Parameciidae</taxon>
        <taxon>Paramecium</taxon>
    </lineage>
</organism>
<evidence type="ECO:0000313" key="1">
    <source>
        <dbReference type="EMBL" id="CAD8199898.1"/>
    </source>
</evidence>
<comment type="caution">
    <text evidence="1">The sequence shown here is derived from an EMBL/GenBank/DDBJ whole genome shotgun (WGS) entry which is preliminary data.</text>
</comment>
<keyword evidence="2" id="KW-1185">Reference proteome</keyword>
<proteinExistence type="predicted"/>
<sequence length="152" mass="17935">MTKKQKKVDYIIDILESKQFFQTYSIDSKIESYGRNIILDGQYLQLNIDDADSIVMALKKRNLLLLNFIRVLLTIITHSNFKIQEIWAKFLIMKVSFLMPNMTIRDLSQISYNQKGQYSNLSLILKLIDRLRIRQFGSLNEFLLLLLEEPDL</sequence>
<dbReference type="EMBL" id="CAJJDO010000123">
    <property type="protein sequence ID" value="CAD8199898.1"/>
    <property type="molecule type" value="Genomic_DNA"/>
</dbReference>
<accession>A0A8S1XG97</accession>
<reference evidence="1" key="1">
    <citation type="submission" date="2021-01" db="EMBL/GenBank/DDBJ databases">
        <authorList>
            <consortium name="Genoscope - CEA"/>
            <person name="William W."/>
        </authorList>
    </citation>
    <scope>NUCLEOTIDE SEQUENCE</scope>
</reference>